<sequence>EFSPDSSAAAKLHSQCICLPSSPPTNTRRAKFLSSMNSYKPPSGSTPFTSFFPTTSPRPQFAFRLYSFLPPASIGTLKRARPCRRRSMTFVRTFSAMWRHKEGGRAAGPGCCSTSLVYSVALSLGLGSWYNFTVPNGTIRKRKHFCHCLIVFSRSFHQ</sequence>
<feature type="non-terminal residue" evidence="1">
    <location>
        <position position="1"/>
    </location>
</feature>
<dbReference type="HOGENOM" id="CLU_1673429_0_0_1"/>
<dbReference type="EMBL" id="KN838730">
    <property type="protein sequence ID" value="KIJ96207.1"/>
    <property type="molecule type" value="Genomic_DNA"/>
</dbReference>
<reference evidence="2" key="2">
    <citation type="submission" date="2015-01" db="EMBL/GenBank/DDBJ databases">
        <title>Evolutionary Origins and Diversification of the Mycorrhizal Mutualists.</title>
        <authorList>
            <consortium name="DOE Joint Genome Institute"/>
            <consortium name="Mycorrhizal Genomics Consortium"/>
            <person name="Kohler A."/>
            <person name="Kuo A."/>
            <person name="Nagy L.G."/>
            <person name="Floudas D."/>
            <person name="Copeland A."/>
            <person name="Barry K.W."/>
            <person name="Cichocki N."/>
            <person name="Veneault-Fourrey C."/>
            <person name="LaButti K."/>
            <person name="Lindquist E.A."/>
            <person name="Lipzen A."/>
            <person name="Lundell T."/>
            <person name="Morin E."/>
            <person name="Murat C."/>
            <person name="Riley R."/>
            <person name="Ohm R."/>
            <person name="Sun H."/>
            <person name="Tunlid A."/>
            <person name="Henrissat B."/>
            <person name="Grigoriev I.V."/>
            <person name="Hibbett D.S."/>
            <person name="Martin F."/>
        </authorList>
    </citation>
    <scope>NUCLEOTIDE SEQUENCE [LARGE SCALE GENOMIC DNA]</scope>
    <source>
        <strain evidence="2">LaAM-08-1</strain>
    </source>
</reference>
<evidence type="ECO:0000313" key="1">
    <source>
        <dbReference type="EMBL" id="KIJ96207.1"/>
    </source>
</evidence>
<evidence type="ECO:0000313" key="2">
    <source>
        <dbReference type="Proteomes" id="UP000054477"/>
    </source>
</evidence>
<keyword evidence="2" id="KW-1185">Reference proteome</keyword>
<organism evidence="1 2">
    <name type="scientific">Laccaria amethystina LaAM-08-1</name>
    <dbReference type="NCBI Taxonomy" id="1095629"/>
    <lineage>
        <taxon>Eukaryota</taxon>
        <taxon>Fungi</taxon>
        <taxon>Dikarya</taxon>
        <taxon>Basidiomycota</taxon>
        <taxon>Agaricomycotina</taxon>
        <taxon>Agaricomycetes</taxon>
        <taxon>Agaricomycetidae</taxon>
        <taxon>Agaricales</taxon>
        <taxon>Agaricineae</taxon>
        <taxon>Hydnangiaceae</taxon>
        <taxon>Laccaria</taxon>
    </lineage>
</organism>
<reference evidence="1 2" key="1">
    <citation type="submission" date="2014-04" db="EMBL/GenBank/DDBJ databases">
        <authorList>
            <consortium name="DOE Joint Genome Institute"/>
            <person name="Kuo A."/>
            <person name="Kohler A."/>
            <person name="Nagy L.G."/>
            <person name="Floudas D."/>
            <person name="Copeland A."/>
            <person name="Barry K.W."/>
            <person name="Cichocki N."/>
            <person name="Veneault-Fourrey C."/>
            <person name="LaButti K."/>
            <person name="Lindquist E.A."/>
            <person name="Lipzen A."/>
            <person name="Lundell T."/>
            <person name="Morin E."/>
            <person name="Murat C."/>
            <person name="Sun H."/>
            <person name="Tunlid A."/>
            <person name="Henrissat B."/>
            <person name="Grigoriev I.V."/>
            <person name="Hibbett D.S."/>
            <person name="Martin F."/>
            <person name="Nordberg H.P."/>
            <person name="Cantor M.N."/>
            <person name="Hua S.X."/>
        </authorList>
    </citation>
    <scope>NUCLEOTIDE SEQUENCE [LARGE SCALE GENOMIC DNA]</scope>
    <source>
        <strain evidence="1 2">LaAM-08-1</strain>
    </source>
</reference>
<proteinExistence type="predicted"/>
<name>A0A0C9XIZ9_9AGAR</name>
<gene>
    <name evidence="1" type="ORF">K443DRAFT_682471</name>
</gene>
<protein>
    <submittedName>
        <fullName evidence="1">Unplaced genomic scaffold K443scaffold_195, whole genome shotgun sequence</fullName>
    </submittedName>
</protein>
<dbReference type="AlphaFoldDB" id="A0A0C9XIZ9"/>
<accession>A0A0C9XIZ9</accession>
<dbReference type="Proteomes" id="UP000054477">
    <property type="component" value="Unassembled WGS sequence"/>
</dbReference>